<name>A0ACD3ALJ0_9AGAR</name>
<accession>A0ACD3ALJ0</accession>
<gene>
    <name evidence="1" type="ORF">BDN72DRAFT_747601</name>
</gene>
<feature type="non-terminal residue" evidence="1">
    <location>
        <position position="90"/>
    </location>
</feature>
<reference evidence="1 2" key="1">
    <citation type="journal article" date="2019" name="Nat. Ecol. Evol.">
        <title>Megaphylogeny resolves global patterns of mushroom evolution.</title>
        <authorList>
            <person name="Varga T."/>
            <person name="Krizsan K."/>
            <person name="Foldi C."/>
            <person name="Dima B."/>
            <person name="Sanchez-Garcia M."/>
            <person name="Sanchez-Ramirez S."/>
            <person name="Szollosi G.J."/>
            <person name="Szarkandi J.G."/>
            <person name="Papp V."/>
            <person name="Albert L."/>
            <person name="Andreopoulos W."/>
            <person name="Angelini C."/>
            <person name="Antonin V."/>
            <person name="Barry K.W."/>
            <person name="Bougher N.L."/>
            <person name="Buchanan P."/>
            <person name="Buyck B."/>
            <person name="Bense V."/>
            <person name="Catcheside P."/>
            <person name="Chovatia M."/>
            <person name="Cooper J."/>
            <person name="Damon W."/>
            <person name="Desjardin D."/>
            <person name="Finy P."/>
            <person name="Geml J."/>
            <person name="Haridas S."/>
            <person name="Hughes K."/>
            <person name="Justo A."/>
            <person name="Karasinski D."/>
            <person name="Kautmanova I."/>
            <person name="Kiss B."/>
            <person name="Kocsube S."/>
            <person name="Kotiranta H."/>
            <person name="LaButti K.M."/>
            <person name="Lechner B.E."/>
            <person name="Liimatainen K."/>
            <person name="Lipzen A."/>
            <person name="Lukacs Z."/>
            <person name="Mihaltcheva S."/>
            <person name="Morgado L.N."/>
            <person name="Niskanen T."/>
            <person name="Noordeloos M.E."/>
            <person name="Ohm R.A."/>
            <person name="Ortiz-Santana B."/>
            <person name="Ovrebo C."/>
            <person name="Racz N."/>
            <person name="Riley R."/>
            <person name="Savchenko A."/>
            <person name="Shiryaev A."/>
            <person name="Soop K."/>
            <person name="Spirin V."/>
            <person name="Szebenyi C."/>
            <person name="Tomsovsky M."/>
            <person name="Tulloss R.E."/>
            <person name="Uehling J."/>
            <person name="Grigoriev I.V."/>
            <person name="Vagvolgyi C."/>
            <person name="Papp T."/>
            <person name="Martin F.M."/>
            <person name="Miettinen O."/>
            <person name="Hibbett D.S."/>
            <person name="Nagy L.G."/>
        </authorList>
    </citation>
    <scope>NUCLEOTIDE SEQUENCE [LARGE SCALE GENOMIC DNA]</scope>
    <source>
        <strain evidence="1 2">NL-1719</strain>
    </source>
</reference>
<keyword evidence="2" id="KW-1185">Reference proteome</keyword>
<dbReference type="Proteomes" id="UP000308600">
    <property type="component" value="Unassembled WGS sequence"/>
</dbReference>
<organism evidence="1 2">
    <name type="scientific">Pluteus cervinus</name>
    <dbReference type="NCBI Taxonomy" id="181527"/>
    <lineage>
        <taxon>Eukaryota</taxon>
        <taxon>Fungi</taxon>
        <taxon>Dikarya</taxon>
        <taxon>Basidiomycota</taxon>
        <taxon>Agaricomycotina</taxon>
        <taxon>Agaricomycetes</taxon>
        <taxon>Agaricomycetidae</taxon>
        <taxon>Agaricales</taxon>
        <taxon>Pluteineae</taxon>
        <taxon>Pluteaceae</taxon>
        <taxon>Pluteus</taxon>
    </lineage>
</organism>
<sequence length="90" mass="10422">MVFRHISPDIKIRALWLLEHDYLTDDVCEILGVSSRSLRRWQQNQETFGSVVPPPPPVIGRPRILNANMTHDLTTLLQESPDLYLDELQD</sequence>
<dbReference type="EMBL" id="ML208405">
    <property type="protein sequence ID" value="TFK66421.1"/>
    <property type="molecule type" value="Genomic_DNA"/>
</dbReference>
<evidence type="ECO:0000313" key="1">
    <source>
        <dbReference type="EMBL" id="TFK66421.1"/>
    </source>
</evidence>
<protein>
    <submittedName>
        <fullName evidence="1">Uncharacterized protein</fullName>
    </submittedName>
</protein>
<evidence type="ECO:0000313" key="2">
    <source>
        <dbReference type="Proteomes" id="UP000308600"/>
    </source>
</evidence>
<proteinExistence type="predicted"/>